<name>A0A164QDJ0_BACCE</name>
<organism evidence="1 2">
    <name type="scientific">Bacillus cereus</name>
    <dbReference type="NCBI Taxonomy" id="1396"/>
    <lineage>
        <taxon>Bacteria</taxon>
        <taxon>Bacillati</taxon>
        <taxon>Bacillota</taxon>
        <taxon>Bacilli</taxon>
        <taxon>Bacillales</taxon>
        <taxon>Bacillaceae</taxon>
        <taxon>Bacillus</taxon>
        <taxon>Bacillus cereus group</taxon>
    </lineage>
</organism>
<dbReference type="AlphaFoldDB" id="A0A164QDJ0"/>
<dbReference type="EMBL" id="LJKE01000020">
    <property type="protein sequence ID" value="KZD71159.1"/>
    <property type="molecule type" value="Genomic_DNA"/>
</dbReference>
<reference evidence="1 2" key="1">
    <citation type="submission" date="2015-09" db="EMBL/GenBank/DDBJ databases">
        <title>Bacillus cereus food isolates.</title>
        <authorList>
            <person name="Boekhorst J."/>
        </authorList>
    </citation>
    <scope>NUCLEOTIDE SEQUENCE [LARGE SCALE GENOMIC DNA]</scope>
    <source>
        <strain evidence="1 2">B4088</strain>
    </source>
</reference>
<accession>A0A164QDJ0</accession>
<evidence type="ECO:0000313" key="2">
    <source>
        <dbReference type="Proteomes" id="UP000076482"/>
    </source>
</evidence>
<dbReference type="Proteomes" id="UP000076482">
    <property type="component" value="Unassembled WGS sequence"/>
</dbReference>
<protein>
    <submittedName>
        <fullName evidence="1">Uncharacterized protein</fullName>
    </submittedName>
</protein>
<dbReference type="PATRIC" id="fig|1396.535.peg.957"/>
<comment type="caution">
    <text evidence="1">The sequence shown here is derived from an EMBL/GenBank/DDBJ whole genome shotgun (WGS) entry which is preliminary data.</text>
</comment>
<dbReference type="RefSeq" id="WP_063260059.1">
    <property type="nucleotide sequence ID" value="NZ_LJKE01000020.1"/>
</dbReference>
<gene>
    <name evidence="1" type="ORF">B4088_0889</name>
</gene>
<evidence type="ECO:0000313" key="1">
    <source>
        <dbReference type="EMBL" id="KZD71159.1"/>
    </source>
</evidence>
<sequence length="67" mass="7824">MKHVMITGVASPICWWLSNVNEVCPVLDVYKKTGYIKIRVKVIDKNVILNPIYFKEGWIPPEFVKYV</sequence>
<proteinExistence type="predicted"/>